<gene>
    <name evidence="2" type="ORF">A5792_04850</name>
</gene>
<dbReference type="InterPro" id="IPR051540">
    <property type="entry name" value="S-2-haloacid_dehalogenase"/>
</dbReference>
<evidence type="ECO:0000256" key="1">
    <source>
        <dbReference type="ARBA" id="ARBA00022801"/>
    </source>
</evidence>
<sequence length="225" mass="24173">MAQIRCVVFDVGETLVDETRMWTALAQRLGLTPFTLCAVVGALIATDRDHHDLWDVIGVDPPAAGLDPGECDLYADALECVATARRVGLTVGIAGNQPAEIEQVLAAAGLEADFVTSSAEWGVAKPDPAFFLRLIRQACVPAESILYVGDRLDNDVLPARAAGMRTVFVRRGPWGYLHALKDEASLADLRVDSLQELTALLASRGAAVDHELADTGIDLVRKLDR</sequence>
<organism evidence="2 3">
    <name type="scientific">Mycolicibacterium peregrinum</name>
    <name type="common">Mycobacterium peregrinum</name>
    <dbReference type="NCBI Taxonomy" id="43304"/>
    <lineage>
        <taxon>Bacteria</taxon>
        <taxon>Bacillati</taxon>
        <taxon>Actinomycetota</taxon>
        <taxon>Actinomycetes</taxon>
        <taxon>Mycobacteriales</taxon>
        <taxon>Mycobacteriaceae</taxon>
        <taxon>Mycolicibacterium</taxon>
    </lineage>
</organism>
<dbReference type="SFLD" id="SFLDS00003">
    <property type="entry name" value="Haloacid_Dehalogenase"/>
    <property type="match status" value="1"/>
</dbReference>
<proteinExistence type="predicted"/>
<dbReference type="Pfam" id="PF13242">
    <property type="entry name" value="Hydrolase_like"/>
    <property type="match status" value="1"/>
</dbReference>
<dbReference type="AlphaFoldDB" id="A0A1A0QL42"/>
<protein>
    <submittedName>
        <fullName evidence="2">Haloacid dehalogenase</fullName>
    </submittedName>
</protein>
<name>A0A1A0QL42_MYCPR</name>
<evidence type="ECO:0000313" key="3">
    <source>
        <dbReference type="Proteomes" id="UP000093902"/>
    </source>
</evidence>
<dbReference type="SUPFAM" id="SSF56784">
    <property type="entry name" value="HAD-like"/>
    <property type="match status" value="1"/>
</dbReference>
<accession>A0A1A0QL42</accession>
<dbReference type="Gene3D" id="3.40.50.1000">
    <property type="entry name" value="HAD superfamily/HAD-like"/>
    <property type="match status" value="1"/>
</dbReference>
<evidence type="ECO:0000313" key="2">
    <source>
        <dbReference type="EMBL" id="OBB22910.1"/>
    </source>
</evidence>
<dbReference type="GO" id="GO:0016787">
    <property type="term" value="F:hydrolase activity"/>
    <property type="evidence" value="ECO:0007669"/>
    <property type="project" value="UniProtKB-KW"/>
</dbReference>
<dbReference type="InterPro" id="IPR006439">
    <property type="entry name" value="HAD-SF_hydro_IA"/>
</dbReference>
<dbReference type="InterPro" id="IPR036412">
    <property type="entry name" value="HAD-like_sf"/>
</dbReference>
<keyword evidence="1" id="KW-0378">Hydrolase</keyword>
<dbReference type="EMBL" id="LZSO01000048">
    <property type="protein sequence ID" value="OBB22910.1"/>
    <property type="molecule type" value="Genomic_DNA"/>
</dbReference>
<dbReference type="NCBIfam" id="TIGR01549">
    <property type="entry name" value="HAD-SF-IA-v1"/>
    <property type="match status" value="1"/>
</dbReference>
<dbReference type="InterPro" id="IPR023214">
    <property type="entry name" value="HAD_sf"/>
</dbReference>
<dbReference type="Proteomes" id="UP000093902">
    <property type="component" value="Unassembled WGS sequence"/>
</dbReference>
<dbReference type="PANTHER" id="PTHR43316">
    <property type="entry name" value="HYDROLASE, HALOACID DELAHOGENASE-RELATED"/>
    <property type="match status" value="1"/>
</dbReference>
<dbReference type="PANTHER" id="PTHR43316:SF8">
    <property type="entry name" value="HAD FAMILY HYDROLASE"/>
    <property type="match status" value="1"/>
</dbReference>
<dbReference type="SFLD" id="SFLDG01129">
    <property type="entry name" value="C1.5:_HAD__Beta-PGM__Phosphata"/>
    <property type="match status" value="1"/>
</dbReference>
<dbReference type="PRINTS" id="PR00413">
    <property type="entry name" value="HADHALOGNASE"/>
</dbReference>
<reference evidence="3" key="1">
    <citation type="submission" date="2016-06" db="EMBL/GenBank/DDBJ databases">
        <authorList>
            <person name="Sutton G."/>
            <person name="Brinkac L."/>
            <person name="Sanka R."/>
            <person name="Adams M."/>
            <person name="Lau E."/>
            <person name="Mehaffy C."/>
            <person name="Tameris M."/>
            <person name="Hatherill M."/>
            <person name="Hanekom W."/>
            <person name="Mahomed H."/>
            <person name="Mcshane H."/>
        </authorList>
    </citation>
    <scope>NUCLEOTIDE SEQUENCE [LARGE SCALE GENOMIC DNA]</scope>
    <source>
        <strain evidence="3">852002-51209_SCH5440388</strain>
    </source>
</reference>
<comment type="caution">
    <text evidence="2">The sequence shown here is derived from an EMBL/GenBank/DDBJ whole genome shotgun (WGS) entry which is preliminary data.</text>
</comment>
<dbReference type="OrthoDB" id="9810501at2"/>